<feature type="domain" description="PAS" evidence="7">
    <location>
        <begin position="219"/>
        <end position="272"/>
    </location>
</feature>
<evidence type="ECO:0000256" key="3">
    <source>
        <dbReference type="ARBA" id="ARBA00022840"/>
    </source>
</evidence>
<sequence>MFSKDLVIKIHNGLHTRVAAMVVNKCDELIAKYGIRIYVSTKDTKEPIAVSMLALLSLKIQENDSINISTKEDSKEAIKAIEELSSFITKDLSGTTPHMKAIDAILEETNIANEQIVKNIPIGIVVIDINSNITTINDYALRIIEKNYKDVLGKNVKDIIPNSDLPNIIITKEKHLGKIQHMNNHITMVNRSPIFSGDKIIGAIGVFQDVSEIVGMKEVNERFKKILASSHDMICFIDENGYVSYVNPAYEENYNLTSNSILGKHLKYLSPKGLRMQVFKSKEKIENIIYKKDGINIISTVEPIFIDGEFKGVISTSKKVEDIKDLMGKLEKSQTELDYYKEELIKHAGLNRTFSDIIGENKGLKKVLDFCRKASQSTSTVLVTGESGTGKELIAKAIHNNSERKDKPFVKVNCAAIPENLLESELFGYEKGAFTGAIKNKPGKFAIADGGTIFLDEIGDMPLAMQAKLLRVLQEMEIESLGGLSPQKIDVRVIAATNRNLSEMIEDKTFREDLYYRLNVIPIQIPPLKERKEDIELLVEHFILKLNKKLNKNIKGISEDSLLLLQEYHWPGNIRELQNLIERAMNLCDESIIKPEDLPVYLQKNPQKDTNLINTPHGEILTFQEYEKEIIRLAMEKYKSFNKAGKALGLTHRTISLKCKKYGILVD</sequence>
<dbReference type="PROSITE" id="PS00676">
    <property type="entry name" value="SIGMA54_INTERACT_2"/>
    <property type="match status" value="1"/>
</dbReference>
<gene>
    <name evidence="9" type="ORF">KQI89_08460</name>
</gene>
<feature type="domain" description="HPr" evidence="8">
    <location>
        <begin position="1"/>
        <end position="95"/>
    </location>
</feature>
<dbReference type="PANTHER" id="PTHR32071:SF57">
    <property type="entry name" value="C4-DICARBOXYLATE TRANSPORT TRANSCRIPTIONAL REGULATORY PROTEIN DCTD"/>
    <property type="match status" value="1"/>
</dbReference>
<dbReference type="InterPro" id="IPR000032">
    <property type="entry name" value="HPr-like"/>
</dbReference>
<dbReference type="Pfam" id="PF00158">
    <property type="entry name" value="Sigma54_activat"/>
    <property type="match status" value="1"/>
</dbReference>
<evidence type="ECO:0000256" key="1">
    <source>
        <dbReference type="ARBA" id="ARBA00022741"/>
    </source>
</evidence>
<dbReference type="CDD" id="cd00130">
    <property type="entry name" value="PAS"/>
    <property type="match status" value="2"/>
</dbReference>
<keyword evidence="10" id="KW-1185">Reference proteome</keyword>
<dbReference type="InterPro" id="IPR013767">
    <property type="entry name" value="PAS_fold"/>
</dbReference>
<comment type="caution">
    <text evidence="9">The sequence shown here is derived from an EMBL/GenBank/DDBJ whole genome shotgun (WGS) entry which is preliminary data.</text>
</comment>
<dbReference type="Pfam" id="PF18024">
    <property type="entry name" value="HTH_50"/>
    <property type="match status" value="1"/>
</dbReference>
<evidence type="ECO:0000313" key="9">
    <source>
        <dbReference type="EMBL" id="MBU5591796.1"/>
    </source>
</evidence>
<dbReference type="CDD" id="cd00009">
    <property type="entry name" value="AAA"/>
    <property type="match status" value="1"/>
</dbReference>
<protein>
    <recommendedName>
        <fullName evidence="5">HTH-type transcriptional regulatory protein TyrR</fullName>
    </recommendedName>
</protein>
<name>A0ABS6EZY7_9CLOT</name>
<evidence type="ECO:0000256" key="5">
    <source>
        <dbReference type="ARBA" id="ARBA00029500"/>
    </source>
</evidence>
<evidence type="ECO:0000259" key="6">
    <source>
        <dbReference type="PROSITE" id="PS50045"/>
    </source>
</evidence>
<dbReference type="Pfam" id="PF00989">
    <property type="entry name" value="PAS"/>
    <property type="match status" value="2"/>
</dbReference>
<evidence type="ECO:0000259" key="7">
    <source>
        <dbReference type="PROSITE" id="PS50112"/>
    </source>
</evidence>
<dbReference type="InterPro" id="IPR000014">
    <property type="entry name" value="PAS"/>
</dbReference>
<dbReference type="InterPro" id="IPR058031">
    <property type="entry name" value="AAA_lid_NorR"/>
</dbReference>
<keyword evidence="2" id="KW-0058">Aromatic hydrocarbons catabolism</keyword>
<dbReference type="PANTHER" id="PTHR32071">
    <property type="entry name" value="TRANSCRIPTIONAL REGULATORY PROTEIN"/>
    <property type="match status" value="1"/>
</dbReference>
<organism evidence="9 10">
    <name type="scientific">Clostridium simiarum</name>
    <dbReference type="NCBI Taxonomy" id="2841506"/>
    <lineage>
        <taxon>Bacteria</taxon>
        <taxon>Bacillati</taxon>
        <taxon>Bacillota</taxon>
        <taxon>Clostridia</taxon>
        <taxon>Eubacteriales</taxon>
        <taxon>Clostridiaceae</taxon>
        <taxon>Clostridium</taxon>
    </lineage>
</organism>
<reference evidence="9 10" key="1">
    <citation type="submission" date="2021-06" db="EMBL/GenBank/DDBJ databases">
        <authorList>
            <person name="Sun Q."/>
            <person name="Li D."/>
        </authorList>
    </citation>
    <scope>NUCLEOTIDE SEQUENCE [LARGE SCALE GENOMIC DNA]</scope>
    <source>
        <strain evidence="9 10">MSJ-4</strain>
    </source>
</reference>
<dbReference type="InterPro" id="IPR025943">
    <property type="entry name" value="Sigma_54_int_dom_ATP-bd_2"/>
</dbReference>
<keyword evidence="3" id="KW-0067">ATP-binding</keyword>
<dbReference type="Pfam" id="PF25601">
    <property type="entry name" value="AAA_lid_14"/>
    <property type="match status" value="1"/>
</dbReference>
<dbReference type="InterPro" id="IPR025944">
    <property type="entry name" value="Sigma_54_int_dom_CS"/>
</dbReference>
<dbReference type="InterPro" id="IPR030828">
    <property type="entry name" value="HTH_TyrR"/>
</dbReference>
<dbReference type="SMART" id="SM00382">
    <property type="entry name" value="AAA"/>
    <property type="match status" value="1"/>
</dbReference>
<evidence type="ECO:0000313" key="10">
    <source>
        <dbReference type="Proteomes" id="UP000736583"/>
    </source>
</evidence>
<dbReference type="Proteomes" id="UP000736583">
    <property type="component" value="Unassembled WGS sequence"/>
</dbReference>
<feature type="domain" description="Sigma-54 factor interaction" evidence="6">
    <location>
        <begin position="357"/>
        <end position="586"/>
    </location>
</feature>
<dbReference type="RefSeq" id="WP_216456745.1">
    <property type="nucleotide sequence ID" value="NZ_JAHLQL010000002.1"/>
</dbReference>
<dbReference type="InterPro" id="IPR003593">
    <property type="entry name" value="AAA+_ATPase"/>
</dbReference>
<evidence type="ECO:0000259" key="8">
    <source>
        <dbReference type="PROSITE" id="PS51350"/>
    </source>
</evidence>
<evidence type="ECO:0000256" key="2">
    <source>
        <dbReference type="ARBA" id="ARBA00022797"/>
    </source>
</evidence>
<dbReference type="NCBIfam" id="TIGR00229">
    <property type="entry name" value="sensory_box"/>
    <property type="match status" value="1"/>
</dbReference>
<dbReference type="InterPro" id="IPR002078">
    <property type="entry name" value="Sigma_54_int"/>
</dbReference>
<dbReference type="PROSITE" id="PS51350">
    <property type="entry name" value="PTS_HPR_DOM"/>
    <property type="match status" value="1"/>
</dbReference>
<accession>A0ABS6EZY7</accession>
<dbReference type="PROSITE" id="PS00675">
    <property type="entry name" value="SIGMA54_INTERACT_1"/>
    <property type="match status" value="1"/>
</dbReference>
<proteinExistence type="predicted"/>
<dbReference type="InterPro" id="IPR025662">
    <property type="entry name" value="Sigma_54_int_dom_ATP-bd_1"/>
</dbReference>
<dbReference type="PROSITE" id="PS00688">
    <property type="entry name" value="SIGMA54_INTERACT_3"/>
    <property type="match status" value="1"/>
</dbReference>
<dbReference type="PROSITE" id="PS50112">
    <property type="entry name" value="PAS"/>
    <property type="match status" value="1"/>
</dbReference>
<evidence type="ECO:0000256" key="4">
    <source>
        <dbReference type="ARBA" id="ARBA00023125"/>
    </source>
</evidence>
<dbReference type="EMBL" id="JAHLQL010000002">
    <property type="protein sequence ID" value="MBU5591796.1"/>
    <property type="molecule type" value="Genomic_DNA"/>
</dbReference>
<dbReference type="SMART" id="SM00091">
    <property type="entry name" value="PAS"/>
    <property type="match status" value="2"/>
</dbReference>
<keyword evidence="1" id="KW-0547">Nucleotide-binding</keyword>
<keyword evidence="4" id="KW-0238">DNA-binding</keyword>
<dbReference type="PROSITE" id="PS50045">
    <property type="entry name" value="SIGMA54_INTERACT_4"/>
    <property type="match status" value="1"/>
</dbReference>
<dbReference type="Pfam" id="PF00381">
    <property type="entry name" value="PTS-HPr"/>
    <property type="match status" value="1"/>
</dbReference>